<dbReference type="Gene3D" id="3.10.450.50">
    <property type="match status" value="1"/>
</dbReference>
<dbReference type="SUPFAM" id="SSF54427">
    <property type="entry name" value="NTF2-like"/>
    <property type="match status" value="1"/>
</dbReference>
<dbReference type="KEGG" id="noa:BKM31_22550"/>
<evidence type="ECO:0008006" key="3">
    <source>
        <dbReference type="Google" id="ProtNLM"/>
    </source>
</evidence>
<dbReference type="OrthoDB" id="5186515at2"/>
<protein>
    <recommendedName>
        <fullName evidence="3">SnoaL-like domain-containing protein</fullName>
    </recommendedName>
</protein>
<dbReference type="Proteomes" id="UP000190797">
    <property type="component" value="Chromosome"/>
</dbReference>
<dbReference type="STRING" id="1909395.BKM31_22550"/>
<organism evidence="1 2">
    <name type="scientific">[Actinomadura] parvosata subsp. kistnae</name>
    <dbReference type="NCBI Taxonomy" id="1909395"/>
    <lineage>
        <taxon>Bacteria</taxon>
        <taxon>Bacillati</taxon>
        <taxon>Actinomycetota</taxon>
        <taxon>Actinomycetes</taxon>
        <taxon>Streptosporangiales</taxon>
        <taxon>Streptosporangiaceae</taxon>
        <taxon>Nonomuraea</taxon>
    </lineage>
</organism>
<name>A0A1V0A0Z4_9ACTN</name>
<gene>
    <name evidence="1" type="ORF">BKM31_22550</name>
</gene>
<keyword evidence="2" id="KW-1185">Reference proteome</keyword>
<accession>A0A1V0A0Z4</accession>
<proteinExistence type="predicted"/>
<dbReference type="EMBL" id="CP017717">
    <property type="protein sequence ID" value="AQZ63870.1"/>
    <property type="molecule type" value="Genomic_DNA"/>
</dbReference>
<reference evidence="2" key="1">
    <citation type="journal article" date="2017" name="Med. Chem. Commun.">
        <title>Nonomuraea sp. ATCC 55076 harbours the largest actinomycete chromosome to date and the kistamicin biosynthetic gene cluster.</title>
        <authorList>
            <person name="Nazari B."/>
            <person name="Forneris C.C."/>
            <person name="Gibson M.I."/>
            <person name="Moon K."/>
            <person name="Schramma K.R."/>
            <person name="Seyedsayamdost M.R."/>
        </authorList>
    </citation>
    <scope>NUCLEOTIDE SEQUENCE [LARGE SCALE GENOMIC DNA]</scope>
    <source>
        <strain evidence="2">ATCC 55076</strain>
    </source>
</reference>
<dbReference type="InterPro" id="IPR032710">
    <property type="entry name" value="NTF2-like_dom_sf"/>
</dbReference>
<dbReference type="RefSeq" id="WP_080040060.1">
    <property type="nucleotide sequence ID" value="NZ_CP017717.1"/>
</dbReference>
<evidence type="ECO:0000313" key="2">
    <source>
        <dbReference type="Proteomes" id="UP000190797"/>
    </source>
</evidence>
<evidence type="ECO:0000313" key="1">
    <source>
        <dbReference type="EMBL" id="AQZ63870.1"/>
    </source>
</evidence>
<dbReference type="AlphaFoldDB" id="A0A1V0A0Z4"/>
<sequence length="132" mass="14159">MPEIIPDGLRRFFDTFTQAGDGPDTDALAGCFAEAFLAGDAAGARPVPRSAFLAALPKRAGMFAEAGLRPAVLESLTCEDLDDHYTLARTTWTAERTAGGPPVHLSSSYLLHRDAEGAYRIVVYLNHQGLPL</sequence>